<sequence>MATISSLHPVPSRLQEPAPISIKLNAEIINQLKQCKSSGIKAKLIVKDGQYSIKIDKSEYPCSALPETSRIDVYDGGADYDLDYKFKGRISTRLNVLTDPKMIKEYFKRPPTSTSSHFNTPIPTPTSTPTPKLGPGSSVLTAPNTVKQLNTTSPTLYASNEDGLSKFLYFAALGPVSIKTLCQSLKLSEKEVSSFLSQYSQVYNPNDSFIIDDIFSRNEGENGSQTSYILKDKSYKELKPWDWAYYTDDERSLIIHNIHNALTRLGFSETHPLRRKLTERRSSSVEADDDSNSPIKKSSSLGGGMLKQRKVSPVKRSQTSSPRPPVTQAESTNNNNNSNNNENNNDNSIEHTNSNGNNSTSFSKNSNVSPLKEKAFKRKLSLSSASSSDDEKPLGSVIASDKNSSVGYKRRRTVGRGRTSSNSSSGSGGSSTSMNSIGNGGDNYTSPSSINEESENEPSPPAIPQLSSTPARLQTANSSTQLFSFQEPSKEQKKLQFYNNLALKFKVRYKEYEELYKTLQLTSSSSSTLSASTPTINGNSDKKRNITKLFELHNQLAEWKRKLWDFDNESKTKSKIMTLQKHKKNLSDGTGKSQSLSPSIPQSQIVSSHTSVPVQMKKRAEPPKLPMKPTAFNRSLDY</sequence>
<feature type="region of interest" description="Disordered" evidence="1">
    <location>
        <begin position="382"/>
        <end position="486"/>
    </location>
</feature>
<accession>A0A9P0QPD3</accession>
<protein>
    <recommendedName>
        <fullName evidence="4">RNA polymerase II elongation factor ELL N-terminal domain-containing protein</fullName>
    </recommendedName>
</protein>
<evidence type="ECO:0008006" key="4">
    <source>
        <dbReference type="Google" id="ProtNLM"/>
    </source>
</evidence>
<evidence type="ECO:0000313" key="3">
    <source>
        <dbReference type="Proteomes" id="UP000837801"/>
    </source>
</evidence>
<evidence type="ECO:0000256" key="1">
    <source>
        <dbReference type="SAM" id="MobiDB-lite"/>
    </source>
</evidence>
<dbReference type="OrthoDB" id="2587563at2759"/>
<feature type="region of interest" description="Disordered" evidence="1">
    <location>
        <begin position="110"/>
        <end position="136"/>
    </location>
</feature>
<name>A0A9P0QPD3_9ASCO</name>
<feature type="compositionally biased region" description="Polar residues" evidence="1">
    <location>
        <begin position="465"/>
        <end position="486"/>
    </location>
</feature>
<feature type="region of interest" description="Disordered" evidence="1">
    <location>
        <begin position="275"/>
        <end position="370"/>
    </location>
</feature>
<feature type="compositionally biased region" description="Low complexity" evidence="1">
    <location>
        <begin position="593"/>
        <end position="608"/>
    </location>
</feature>
<feature type="compositionally biased region" description="Low complexity" evidence="1">
    <location>
        <begin position="330"/>
        <end position="369"/>
    </location>
</feature>
<dbReference type="AlphaFoldDB" id="A0A9P0QPD3"/>
<proteinExistence type="predicted"/>
<dbReference type="EMBL" id="CAKXYY010000006">
    <property type="protein sequence ID" value="CAH2352455.1"/>
    <property type="molecule type" value="Genomic_DNA"/>
</dbReference>
<comment type="caution">
    <text evidence="2">The sequence shown here is derived from an EMBL/GenBank/DDBJ whole genome shotgun (WGS) entry which is preliminary data.</text>
</comment>
<reference evidence="2" key="1">
    <citation type="submission" date="2022-03" db="EMBL/GenBank/DDBJ databases">
        <authorList>
            <person name="Legras J.-L."/>
            <person name="Devillers H."/>
            <person name="Grondin C."/>
        </authorList>
    </citation>
    <scope>NUCLEOTIDE SEQUENCE</scope>
    <source>
        <strain evidence="2">CLIB 1423</strain>
    </source>
</reference>
<feature type="region of interest" description="Disordered" evidence="1">
    <location>
        <begin position="580"/>
        <end position="638"/>
    </location>
</feature>
<keyword evidence="3" id="KW-1185">Reference proteome</keyword>
<feature type="compositionally biased region" description="Low complexity" evidence="1">
    <location>
        <begin position="416"/>
        <end position="437"/>
    </location>
</feature>
<dbReference type="Proteomes" id="UP000837801">
    <property type="component" value="Unassembled WGS sequence"/>
</dbReference>
<organism evidence="2 3">
    <name type="scientific">[Candida] railenensis</name>
    <dbReference type="NCBI Taxonomy" id="45579"/>
    <lineage>
        <taxon>Eukaryota</taxon>
        <taxon>Fungi</taxon>
        <taxon>Dikarya</taxon>
        <taxon>Ascomycota</taxon>
        <taxon>Saccharomycotina</taxon>
        <taxon>Pichiomycetes</taxon>
        <taxon>Debaryomycetaceae</taxon>
        <taxon>Kurtzmaniella</taxon>
    </lineage>
</organism>
<gene>
    <name evidence="2" type="ORF">CLIB1423_06S06810</name>
</gene>
<evidence type="ECO:0000313" key="2">
    <source>
        <dbReference type="EMBL" id="CAH2352455.1"/>
    </source>
</evidence>